<keyword evidence="4" id="KW-1185">Reference proteome</keyword>
<dbReference type="Pfam" id="PF01844">
    <property type="entry name" value="HNH"/>
    <property type="match status" value="1"/>
</dbReference>
<dbReference type="InterPro" id="IPR043502">
    <property type="entry name" value="DNA/RNA_pol_sf"/>
</dbReference>
<dbReference type="GO" id="GO:0004519">
    <property type="term" value="F:endonuclease activity"/>
    <property type="evidence" value="ECO:0007669"/>
    <property type="project" value="InterPro"/>
</dbReference>
<evidence type="ECO:0000256" key="1">
    <source>
        <dbReference type="ARBA" id="ARBA00034120"/>
    </source>
</evidence>
<dbReference type="InterPro" id="IPR030931">
    <property type="entry name" value="Group_II_RT_mat"/>
</dbReference>
<dbReference type="InterPro" id="IPR002711">
    <property type="entry name" value="HNH"/>
</dbReference>
<dbReference type="GO" id="GO:0008270">
    <property type="term" value="F:zinc ion binding"/>
    <property type="evidence" value="ECO:0007669"/>
    <property type="project" value="InterPro"/>
</dbReference>
<dbReference type="InterPro" id="IPR000477">
    <property type="entry name" value="RT_dom"/>
</dbReference>
<dbReference type="NCBIfam" id="TIGR04416">
    <property type="entry name" value="group_II_RT_mat"/>
    <property type="match status" value="1"/>
</dbReference>
<dbReference type="InterPro" id="IPR003615">
    <property type="entry name" value="HNH_nuc"/>
</dbReference>
<name>A0A517YAR7_9BACT</name>
<dbReference type="PROSITE" id="PS50878">
    <property type="entry name" value="RT_POL"/>
    <property type="match status" value="1"/>
</dbReference>
<accession>A0A517YAR7</accession>
<dbReference type="GO" id="GO:0003676">
    <property type="term" value="F:nucleic acid binding"/>
    <property type="evidence" value="ECO:0007669"/>
    <property type="project" value="InterPro"/>
</dbReference>
<dbReference type="Proteomes" id="UP000315017">
    <property type="component" value="Chromosome"/>
</dbReference>
<dbReference type="Pfam" id="PF00078">
    <property type="entry name" value="RVT_1"/>
    <property type="match status" value="1"/>
</dbReference>
<protein>
    <submittedName>
        <fullName evidence="3">Group II intron-encoded protein LtrA</fullName>
    </submittedName>
</protein>
<dbReference type="InterPro" id="IPR051083">
    <property type="entry name" value="GrpII_Intron_Splice-Mob/Def"/>
</dbReference>
<dbReference type="SUPFAM" id="SSF56672">
    <property type="entry name" value="DNA/RNA polymerases"/>
    <property type="match status" value="1"/>
</dbReference>
<sequence length="557" mass="63804">MNIDEVRRRLWEQSQAHRRHRESSLPLFPTNPYGGRIRNLMDLIHNPTWIAAACERVLKRSRGKAAGVDGVTAHRFAQSLEYRLEQLRLELKRGTYRPLPLRRVEIPKANGKMRQLGIPCLRDKIVQEAIRMALEPIFEVEFHDSSYGFRPNRSTHHAVARCRYLALTGFTWVIEGDVKACFDEISHKAILRCIKEKVIDNKFLALIQLLLKAGVEIDGVVHPTTKGVPQGGVASPLLANIVLNKLDWFIHSKGFHGKDSNRRWARGLSNVRFSRYADDWCVCLTRASRKQVERLRDEIRDFLRKVCGLELSADKTRITHVRDGYDFLGFNIQVGVGRSGRLVPRLRVGRKAITRIQARLGEVLRYCPMSVSISVRLDDASAVIRGWSNYFKIAHNFPKVAHRLDHKAYWIAAKAICQKNDISTAQCLRRHVFHNTIGVHEDHTLVRFQDTDSTFYYPAPEPYQPGCPQPYPEDDEWEASFVYPDRPRPGSGDLKWKALVRDGFQCRHCAVAVTSKTSQADHIEPVNRFANLAMANDLNNIQTLCLRCHKLKTKGDI</sequence>
<organism evidence="3 4">
    <name type="scientific">Anatilimnocola aggregata</name>
    <dbReference type="NCBI Taxonomy" id="2528021"/>
    <lineage>
        <taxon>Bacteria</taxon>
        <taxon>Pseudomonadati</taxon>
        <taxon>Planctomycetota</taxon>
        <taxon>Planctomycetia</taxon>
        <taxon>Pirellulales</taxon>
        <taxon>Pirellulaceae</taxon>
        <taxon>Anatilimnocola</taxon>
    </lineage>
</organism>
<dbReference type="CDD" id="cd00085">
    <property type="entry name" value="HNHc"/>
    <property type="match status" value="1"/>
</dbReference>
<evidence type="ECO:0000259" key="2">
    <source>
        <dbReference type="PROSITE" id="PS50878"/>
    </source>
</evidence>
<proteinExistence type="inferred from homology"/>
<dbReference type="OrthoDB" id="258234at2"/>
<dbReference type="PANTHER" id="PTHR34047">
    <property type="entry name" value="NUCLEAR INTRON MATURASE 1, MITOCHONDRIAL-RELATED"/>
    <property type="match status" value="1"/>
</dbReference>
<reference evidence="3 4" key="1">
    <citation type="submission" date="2019-02" db="EMBL/GenBank/DDBJ databases">
        <title>Deep-cultivation of Planctomycetes and their phenomic and genomic characterization uncovers novel biology.</title>
        <authorList>
            <person name="Wiegand S."/>
            <person name="Jogler M."/>
            <person name="Boedeker C."/>
            <person name="Pinto D."/>
            <person name="Vollmers J."/>
            <person name="Rivas-Marin E."/>
            <person name="Kohn T."/>
            <person name="Peeters S.H."/>
            <person name="Heuer A."/>
            <person name="Rast P."/>
            <person name="Oberbeckmann S."/>
            <person name="Bunk B."/>
            <person name="Jeske O."/>
            <person name="Meyerdierks A."/>
            <person name="Storesund J.E."/>
            <person name="Kallscheuer N."/>
            <person name="Luecker S."/>
            <person name="Lage O.M."/>
            <person name="Pohl T."/>
            <person name="Merkel B.J."/>
            <person name="Hornburger P."/>
            <person name="Mueller R.-W."/>
            <person name="Bruemmer F."/>
            <person name="Labrenz M."/>
            <person name="Spormann A.M."/>
            <person name="Op den Camp H."/>
            <person name="Overmann J."/>
            <person name="Amann R."/>
            <person name="Jetten M.S.M."/>
            <person name="Mascher T."/>
            <person name="Medema M.H."/>
            <person name="Devos D.P."/>
            <person name="Kaster A.-K."/>
            <person name="Ovreas L."/>
            <person name="Rohde M."/>
            <person name="Galperin M.Y."/>
            <person name="Jogler C."/>
        </authorList>
    </citation>
    <scope>NUCLEOTIDE SEQUENCE [LARGE SCALE GENOMIC DNA]</scope>
    <source>
        <strain evidence="3 4">ETA_A8</strain>
    </source>
</reference>
<gene>
    <name evidence="3" type="primary">ltrA_4</name>
    <name evidence="3" type="ORF">ETAA8_24130</name>
</gene>
<feature type="domain" description="Reverse transcriptase" evidence="2">
    <location>
        <begin position="85"/>
        <end position="332"/>
    </location>
</feature>
<dbReference type="AlphaFoldDB" id="A0A517YAR7"/>
<dbReference type="Gene3D" id="1.10.30.50">
    <property type="match status" value="1"/>
</dbReference>
<dbReference type="CDD" id="cd01651">
    <property type="entry name" value="RT_G2_intron"/>
    <property type="match status" value="1"/>
</dbReference>
<comment type="similarity">
    <text evidence="1">Belongs to the bacterial reverse transcriptase family.</text>
</comment>
<dbReference type="KEGG" id="aagg:ETAA8_24130"/>
<dbReference type="PANTHER" id="PTHR34047:SF8">
    <property type="entry name" value="PROTEIN YKFC"/>
    <property type="match status" value="1"/>
</dbReference>
<dbReference type="SMART" id="SM00507">
    <property type="entry name" value="HNHc"/>
    <property type="match status" value="1"/>
</dbReference>
<evidence type="ECO:0000313" key="4">
    <source>
        <dbReference type="Proteomes" id="UP000315017"/>
    </source>
</evidence>
<dbReference type="EMBL" id="CP036274">
    <property type="protein sequence ID" value="QDU27326.1"/>
    <property type="molecule type" value="Genomic_DNA"/>
</dbReference>
<evidence type="ECO:0000313" key="3">
    <source>
        <dbReference type="EMBL" id="QDU27326.1"/>
    </source>
</evidence>